<dbReference type="GO" id="GO:0120230">
    <property type="term" value="F:recombinase activator activity"/>
    <property type="evidence" value="ECO:0007669"/>
    <property type="project" value="TreeGrafter"/>
</dbReference>
<comment type="caution">
    <text evidence="6">The sequence shown here is derived from an EMBL/GenBank/DDBJ whole genome shotgun (WGS) entry which is preliminary data.</text>
</comment>
<dbReference type="GeneID" id="81628926"/>
<dbReference type="GO" id="GO:0003690">
    <property type="term" value="F:double-stranded DNA binding"/>
    <property type="evidence" value="ECO:0007669"/>
    <property type="project" value="TreeGrafter"/>
</dbReference>
<dbReference type="Proteomes" id="UP001148312">
    <property type="component" value="Unassembled WGS sequence"/>
</dbReference>
<gene>
    <name evidence="6" type="ORF">N7539_009081</name>
</gene>
<dbReference type="EMBL" id="JAPWDQ010000015">
    <property type="protein sequence ID" value="KAJ5469463.1"/>
    <property type="molecule type" value="Genomic_DNA"/>
</dbReference>
<evidence type="ECO:0000313" key="6">
    <source>
        <dbReference type="EMBL" id="KAJ5469463.1"/>
    </source>
</evidence>
<evidence type="ECO:0000256" key="2">
    <source>
        <dbReference type="ARBA" id="ARBA00023172"/>
    </source>
</evidence>
<dbReference type="InterPro" id="IPR036388">
    <property type="entry name" value="WH-like_DNA-bd_sf"/>
</dbReference>
<organism evidence="6 7">
    <name type="scientific">Penicillium diatomitis</name>
    <dbReference type="NCBI Taxonomy" id="2819901"/>
    <lineage>
        <taxon>Eukaryota</taxon>
        <taxon>Fungi</taxon>
        <taxon>Dikarya</taxon>
        <taxon>Ascomycota</taxon>
        <taxon>Pezizomycotina</taxon>
        <taxon>Eurotiomycetes</taxon>
        <taxon>Eurotiomycetidae</taxon>
        <taxon>Eurotiales</taxon>
        <taxon>Aspergillaceae</taxon>
        <taxon>Penicillium</taxon>
    </lineage>
</organism>
<dbReference type="PANTHER" id="PTHR15938">
    <property type="entry name" value="TBP-1 INTERACTING PROTEIN"/>
    <property type="match status" value="1"/>
</dbReference>
<accession>A0A9X0BJK8</accession>
<feature type="region of interest" description="Disordered" evidence="5">
    <location>
        <begin position="125"/>
        <end position="152"/>
    </location>
</feature>
<dbReference type="GO" id="GO:0000794">
    <property type="term" value="C:condensed nuclear chromosome"/>
    <property type="evidence" value="ECO:0007669"/>
    <property type="project" value="TreeGrafter"/>
</dbReference>
<dbReference type="RefSeq" id="XP_056786053.1">
    <property type="nucleotide sequence ID" value="XM_056938676.1"/>
</dbReference>
<keyword evidence="7" id="KW-1185">Reference proteome</keyword>
<keyword evidence="2" id="KW-0233">DNA recombination</keyword>
<dbReference type="GO" id="GO:0010774">
    <property type="term" value="P:meiotic strand invasion involved in reciprocal meiotic recombination"/>
    <property type="evidence" value="ECO:0007669"/>
    <property type="project" value="TreeGrafter"/>
</dbReference>
<reference evidence="6" key="1">
    <citation type="submission" date="2022-12" db="EMBL/GenBank/DDBJ databases">
        <authorList>
            <person name="Petersen C."/>
        </authorList>
    </citation>
    <scope>NUCLEOTIDE SEQUENCE</scope>
    <source>
        <strain evidence="6">IBT 30728</strain>
    </source>
</reference>
<dbReference type="PANTHER" id="PTHR15938:SF0">
    <property type="entry name" value="HOMOLOGOUS-PAIRING PROTEIN 2 HOMOLOG"/>
    <property type="match status" value="1"/>
</dbReference>
<keyword evidence="4" id="KW-0469">Meiosis</keyword>
<evidence type="ECO:0008006" key="8">
    <source>
        <dbReference type="Google" id="ProtNLM"/>
    </source>
</evidence>
<evidence type="ECO:0000313" key="7">
    <source>
        <dbReference type="Proteomes" id="UP001148312"/>
    </source>
</evidence>
<sequence length="207" mass="23306">MAPRKEKETKGNSAETDVQNSAKLTETVWLAQAGKILKDLHQKGEIEGRTAGKQIVYHALQKSSDPASPELLTALVQEITTLQEELSIIKANEKKARTALATLQAKPRLSALREEIRQLGMERDAAQARVHENRSDGGDDHQPQISPTARAQLERDWTQWQRHARLRRRICRELWESCSEVLPEGVATAAELWESVYSCSLFFSNVP</sequence>
<name>A0A9X0BJK8_9EURO</name>
<dbReference type="AlphaFoldDB" id="A0A9X0BJK8"/>
<proteinExistence type="predicted"/>
<dbReference type="GO" id="GO:0120231">
    <property type="term" value="C:DNA recombinase auxiliary factor complex"/>
    <property type="evidence" value="ECO:0007669"/>
    <property type="project" value="TreeGrafter"/>
</dbReference>
<protein>
    <recommendedName>
        <fullName evidence="8">Homologous-pairing protein 2 winged helix domain-containing protein</fullName>
    </recommendedName>
</protein>
<keyword evidence="3" id="KW-0539">Nucleus</keyword>
<dbReference type="GO" id="GO:0007129">
    <property type="term" value="P:homologous chromosome pairing at meiosis"/>
    <property type="evidence" value="ECO:0007669"/>
    <property type="project" value="TreeGrafter"/>
</dbReference>
<dbReference type="GO" id="GO:0000709">
    <property type="term" value="P:meiotic joint molecule formation"/>
    <property type="evidence" value="ECO:0007669"/>
    <property type="project" value="TreeGrafter"/>
</dbReference>
<comment type="subcellular location">
    <subcellularLocation>
        <location evidence="1">Nucleus</location>
    </subcellularLocation>
</comment>
<feature type="compositionally biased region" description="Basic and acidic residues" evidence="5">
    <location>
        <begin position="125"/>
        <end position="142"/>
    </location>
</feature>
<evidence type="ECO:0000256" key="3">
    <source>
        <dbReference type="ARBA" id="ARBA00023242"/>
    </source>
</evidence>
<evidence type="ECO:0000256" key="1">
    <source>
        <dbReference type="ARBA" id="ARBA00004123"/>
    </source>
</evidence>
<evidence type="ECO:0000256" key="4">
    <source>
        <dbReference type="ARBA" id="ARBA00023254"/>
    </source>
</evidence>
<dbReference type="Gene3D" id="1.10.10.10">
    <property type="entry name" value="Winged helix-like DNA-binding domain superfamily/Winged helix DNA-binding domain"/>
    <property type="match status" value="1"/>
</dbReference>
<evidence type="ECO:0000256" key="5">
    <source>
        <dbReference type="SAM" id="MobiDB-lite"/>
    </source>
</evidence>
<reference evidence="6" key="2">
    <citation type="journal article" date="2023" name="IMA Fungus">
        <title>Comparative genomic study of the Penicillium genus elucidates a diverse pangenome and 15 lateral gene transfer events.</title>
        <authorList>
            <person name="Petersen C."/>
            <person name="Sorensen T."/>
            <person name="Nielsen M.R."/>
            <person name="Sondergaard T.E."/>
            <person name="Sorensen J.L."/>
            <person name="Fitzpatrick D.A."/>
            <person name="Frisvad J.C."/>
            <person name="Nielsen K.L."/>
        </authorList>
    </citation>
    <scope>NUCLEOTIDE SEQUENCE</scope>
    <source>
        <strain evidence="6">IBT 30728</strain>
    </source>
</reference>